<dbReference type="OrthoDB" id="6428749at2759"/>
<organism evidence="8 9">
    <name type="scientific">Psilocybe cf. subviscida</name>
    <dbReference type="NCBI Taxonomy" id="2480587"/>
    <lineage>
        <taxon>Eukaryota</taxon>
        <taxon>Fungi</taxon>
        <taxon>Dikarya</taxon>
        <taxon>Basidiomycota</taxon>
        <taxon>Agaricomycotina</taxon>
        <taxon>Agaricomycetes</taxon>
        <taxon>Agaricomycetidae</taxon>
        <taxon>Agaricales</taxon>
        <taxon>Agaricineae</taxon>
        <taxon>Strophariaceae</taxon>
        <taxon>Psilocybe</taxon>
    </lineage>
</organism>
<dbReference type="PROSITE" id="PS00571">
    <property type="entry name" value="AMIDASES"/>
    <property type="match status" value="1"/>
</dbReference>
<evidence type="ECO:0000256" key="3">
    <source>
        <dbReference type="ARBA" id="ARBA00012922"/>
    </source>
</evidence>
<gene>
    <name evidence="8" type="ORF">D9619_010069</name>
</gene>
<evidence type="ECO:0000256" key="4">
    <source>
        <dbReference type="ARBA" id="ARBA00022801"/>
    </source>
</evidence>
<evidence type="ECO:0000313" key="8">
    <source>
        <dbReference type="EMBL" id="KAF5325479.1"/>
    </source>
</evidence>
<comment type="similarity">
    <text evidence="2">Belongs to the amidase family.</text>
</comment>
<dbReference type="PANTHER" id="PTHR46072">
    <property type="entry name" value="AMIDASE-RELATED-RELATED"/>
    <property type="match status" value="1"/>
</dbReference>
<dbReference type="EMBL" id="JAACJJ010000015">
    <property type="protein sequence ID" value="KAF5325479.1"/>
    <property type="molecule type" value="Genomic_DNA"/>
</dbReference>
<feature type="domain" description="Amidase" evidence="7">
    <location>
        <begin position="76"/>
        <end position="550"/>
    </location>
</feature>
<keyword evidence="4" id="KW-0378">Hydrolase</keyword>
<dbReference type="PANTHER" id="PTHR46072:SF2">
    <property type="entry name" value="AMIDASE (EUROFUNG)"/>
    <property type="match status" value="1"/>
</dbReference>
<proteinExistence type="inferred from homology"/>
<feature type="active site" description="Charge relay system" evidence="5">
    <location>
        <position position="207"/>
    </location>
</feature>
<dbReference type="SUPFAM" id="SSF75304">
    <property type="entry name" value="Amidase signature (AS) enzymes"/>
    <property type="match status" value="1"/>
</dbReference>
<feature type="binding site" evidence="6">
    <location>
        <position position="207"/>
    </location>
    <ligand>
        <name>substrate</name>
    </ligand>
</feature>
<dbReference type="InterPro" id="IPR023631">
    <property type="entry name" value="Amidase_dom"/>
</dbReference>
<evidence type="ECO:0000259" key="7">
    <source>
        <dbReference type="Pfam" id="PF01425"/>
    </source>
</evidence>
<feature type="binding site" evidence="6">
    <location>
        <begin position="228"/>
        <end position="231"/>
    </location>
    <ligand>
        <name>substrate</name>
    </ligand>
</feature>
<dbReference type="Gene3D" id="3.90.1300.10">
    <property type="entry name" value="Amidase signature (AS) domain"/>
    <property type="match status" value="1"/>
</dbReference>
<evidence type="ECO:0000256" key="1">
    <source>
        <dbReference type="ARBA" id="ARBA00001311"/>
    </source>
</evidence>
<dbReference type="Pfam" id="PF01425">
    <property type="entry name" value="Amidase"/>
    <property type="match status" value="1"/>
</dbReference>
<dbReference type="AlphaFoldDB" id="A0A8H5BLT5"/>
<dbReference type="InterPro" id="IPR036928">
    <property type="entry name" value="AS_sf"/>
</dbReference>
<dbReference type="PIRSF" id="PIRSF001221">
    <property type="entry name" value="Amidase_fungi"/>
    <property type="match status" value="1"/>
</dbReference>
<evidence type="ECO:0000256" key="6">
    <source>
        <dbReference type="PIRSR" id="PIRSR001221-2"/>
    </source>
</evidence>
<evidence type="ECO:0000313" key="9">
    <source>
        <dbReference type="Proteomes" id="UP000567179"/>
    </source>
</evidence>
<dbReference type="Proteomes" id="UP000567179">
    <property type="component" value="Unassembled WGS sequence"/>
</dbReference>
<feature type="binding site" evidence="6">
    <location>
        <position position="181"/>
    </location>
    <ligand>
        <name>substrate</name>
    </ligand>
</feature>
<accession>A0A8H5BLT5</accession>
<dbReference type="InterPro" id="IPR020556">
    <property type="entry name" value="Amidase_CS"/>
</dbReference>
<reference evidence="8 9" key="1">
    <citation type="journal article" date="2020" name="ISME J.">
        <title>Uncovering the hidden diversity of litter-decomposition mechanisms in mushroom-forming fungi.</title>
        <authorList>
            <person name="Floudas D."/>
            <person name="Bentzer J."/>
            <person name="Ahren D."/>
            <person name="Johansson T."/>
            <person name="Persson P."/>
            <person name="Tunlid A."/>
        </authorList>
    </citation>
    <scope>NUCLEOTIDE SEQUENCE [LARGE SCALE GENOMIC DNA]</scope>
    <source>
        <strain evidence="8 9">CBS 101986</strain>
    </source>
</reference>
<protein>
    <recommendedName>
        <fullName evidence="3">amidase</fullName>
        <ecNumber evidence="3">3.5.1.4</ecNumber>
    </recommendedName>
</protein>
<comment type="caution">
    <text evidence="8">The sequence shown here is derived from an EMBL/GenBank/DDBJ whole genome shotgun (WGS) entry which is preliminary data.</text>
</comment>
<feature type="active site" description="Charge relay system" evidence="5">
    <location>
        <position position="132"/>
    </location>
</feature>
<feature type="active site" description="Acyl-ester intermediate" evidence="5">
    <location>
        <position position="231"/>
    </location>
</feature>
<evidence type="ECO:0000256" key="5">
    <source>
        <dbReference type="PIRSR" id="PIRSR001221-1"/>
    </source>
</evidence>
<comment type="catalytic activity">
    <reaction evidence="1">
        <text>a monocarboxylic acid amide + H2O = a monocarboxylate + NH4(+)</text>
        <dbReference type="Rhea" id="RHEA:12020"/>
        <dbReference type="ChEBI" id="CHEBI:15377"/>
        <dbReference type="ChEBI" id="CHEBI:28938"/>
        <dbReference type="ChEBI" id="CHEBI:35757"/>
        <dbReference type="ChEBI" id="CHEBI:83628"/>
        <dbReference type="EC" id="3.5.1.4"/>
    </reaction>
</comment>
<name>A0A8H5BLT5_9AGAR</name>
<dbReference type="GO" id="GO:0004040">
    <property type="term" value="F:amidase activity"/>
    <property type="evidence" value="ECO:0007669"/>
    <property type="project" value="UniProtKB-EC"/>
</dbReference>
<dbReference type="EC" id="3.5.1.4" evidence="3"/>
<sequence length="570" mass="61915">MTSSEWKNLIARKKQEQAAAIPKEWIIKDLPPKDTLNVVGFPESCGLLTPKEIQITTAEIGPLLANIASTTWSAVEVTTAFAKRAVIAHQLVTCLTEIFVDRALKRAAHLDEILKTTGKVVGPLHGLPISLKDQINIQGLESTMGYVSWIGKPAQSNAVLVDVLEAAGAVLYVKTNVPQTLMWPETYNHVFGRTTNPYNRTLTSGGSSGGEGALVALRGSPIGVGSDIGGSVRIPAAFCGTYGLRPSYGRIPYAGCVNSMEGQDSLPSVLGPLCNSLEAVKLFMKSVATQKPWTLDPLAARKPWNEEEYLLVDHGGPNAKLCFGIMWDDDWVRPHPPVLRGLQETKKALLAAGHSVIDWKPYKHKEIVQISNAIFAAGAAEDYRVSTAPSGEPVISTMLIGVEDHDYAPKHIPGFRPLSEGVSSYDLWQVQKKRRDLRQEYLNYWNATVNITGTGRPVDAIISPCAPYVAPPHGFNTLASYTTIWNGLDYTALVIPTGLSVDPVLDTASSRDQFYNDEDKAIHALYNPQTFQDAPISIQVVGRTLEEEGVIAIGEVVDAALKNTLSKSKI</sequence>
<keyword evidence="9" id="KW-1185">Reference proteome</keyword>
<evidence type="ECO:0000256" key="2">
    <source>
        <dbReference type="ARBA" id="ARBA00009199"/>
    </source>
</evidence>